<keyword evidence="3" id="KW-0677">Repeat</keyword>
<dbReference type="EMBL" id="QDKL01000003">
    <property type="protein sequence ID" value="RZF20766.1"/>
    <property type="molecule type" value="Genomic_DNA"/>
</dbReference>
<dbReference type="GO" id="GO:0004088">
    <property type="term" value="F:carbamoyl-phosphate synthase (glutamine-hydrolyzing) activity"/>
    <property type="evidence" value="ECO:0007669"/>
    <property type="project" value="UniProtKB-EC"/>
</dbReference>
<evidence type="ECO:0000256" key="4">
    <source>
        <dbReference type="ARBA" id="ARBA00022741"/>
    </source>
</evidence>
<dbReference type="InterPro" id="IPR006275">
    <property type="entry name" value="CPSase_lsu"/>
</dbReference>
<evidence type="ECO:0000256" key="6">
    <source>
        <dbReference type="ARBA" id="ARBA00044063"/>
    </source>
</evidence>
<dbReference type="PRINTS" id="PR00096">
    <property type="entry name" value="GATASE"/>
</dbReference>
<dbReference type="SUPFAM" id="SSF48108">
    <property type="entry name" value="Carbamoyl phosphate synthetase, large subunit connection domain"/>
    <property type="match status" value="1"/>
</dbReference>
<dbReference type="InterPro" id="IPR005483">
    <property type="entry name" value="CPSase_dom"/>
</dbReference>
<keyword evidence="4 8" id="KW-0547">Nucleotide-binding</keyword>
<dbReference type="InterPro" id="IPR013815">
    <property type="entry name" value="ATP_grasp_subdomain_1"/>
</dbReference>
<dbReference type="CDD" id="cd01744">
    <property type="entry name" value="GATase1_CPSase"/>
    <property type="match status" value="1"/>
</dbReference>
<dbReference type="Pfam" id="PF00117">
    <property type="entry name" value="GATase"/>
    <property type="match status" value="1"/>
</dbReference>
<dbReference type="InterPro" id="IPR002474">
    <property type="entry name" value="CarbamoylP_synth_ssu_N"/>
</dbReference>
<dbReference type="PROSITE" id="PS50975">
    <property type="entry name" value="ATP_GRASP"/>
    <property type="match status" value="2"/>
</dbReference>
<dbReference type="PRINTS" id="PR00097">
    <property type="entry name" value="ANTSNTHASEII"/>
</dbReference>
<gene>
    <name evidence="11" type="primary">carB</name>
    <name evidence="11" type="ORF">DAY19_12330</name>
</gene>
<dbReference type="Gene3D" id="1.10.1030.10">
    <property type="entry name" value="Carbamoyl-phosphate synthetase, large subunit oligomerisation domain"/>
    <property type="match status" value="1"/>
</dbReference>
<dbReference type="Gene3D" id="3.40.50.20">
    <property type="match status" value="2"/>
</dbReference>
<dbReference type="PROSITE" id="PS51855">
    <property type="entry name" value="MGS"/>
    <property type="match status" value="1"/>
</dbReference>
<dbReference type="NCBIfam" id="NF009475">
    <property type="entry name" value="PRK12838.1"/>
    <property type="match status" value="1"/>
</dbReference>
<dbReference type="InterPro" id="IPR016185">
    <property type="entry name" value="PreATP-grasp_dom_sf"/>
</dbReference>
<dbReference type="RefSeq" id="WP_115362910.1">
    <property type="nucleotide sequence ID" value="NZ_QDKL01000003.1"/>
</dbReference>
<evidence type="ECO:0000256" key="1">
    <source>
        <dbReference type="ARBA" id="ARBA00009799"/>
    </source>
</evidence>
<dbReference type="PANTHER" id="PTHR11405">
    <property type="entry name" value="CARBAMOYLTRANSFERASE FAMILY MEMBER"/>
    <property type="match status" value="1"/>
</dbReference>
<dbReference type="Pfam" id="PF25596">
    <property type="entry name" value="CPSase_L_D1"/>
    <property type="match status" value="2"/>
</dbReference>
<dbReference type="InterPro" id="IPR058047">
    <property type="entry name" value="CPSase_preATP-grasp"/>
</dbReference>
<dbReference type="Pfam" id="PF02142">
    <property type="entry name" value="MGS"/>
    <property type="match status" value="1"/>
</dbReference>
<dbReference type="InterPro" id="IPR036897">
    <property type="entry name" value="CarbamoylP_synth_lsu_oligo_sf"/>
</dbReference>
<evidence type="ECO:0000259" key="10">
    <source>
        <dbReference type="PROSITE" id="PS51855"/>
    </source>
</evidence>
<dbReference type="InterPro" id="IPR035686">
    <property type="entry name" value="CPSase_GATase1"/>
</dbReference>
<name>A0ABY0ICT5_9BACT</name>
<dbReference type="PRINTS" id="PR00098">
    <property type="entry name" value="CPSASE"/>
</dbReference>
<dbReference type="InterPro" id="IPR036480">
    <property type="entry name" value="CarbP_synth_ssu_N_sf"/>
</dbReference>
<dbReference type="PRINTS" id="PR00099">
    <property type="entry name" value="CPSGATASE"/>
</dbReference>
<evidence type="ECO:0000259" key="9">
    <source>
        <dbReference type="PROSITE" id="PS50975"/>
    </source>
</evidence>
<accession>A0ABY0ICT5</accession>
<evidence type="ECO:0000256" key="8">
    <source>
        <dbReference type="PROSITE-ProRule" id="PRU00409"/>
    </source>
</evidence>
<evidence type="ECO:0000313" key="11">
    <source>
        <dbReference type="EMBL" id="RZF20766.1"/>
    </source>
</evidence>
<feature type="domain" description="MGS-like" evidence="10">
    <location>
        <begin position="1342"/>
        <end position="1483"/>
    </location>
</feature>
<sequence>MKKTKSDGQLTSSQQSELNFQTSLKQTPIFLHFPDHTKFQAYINLPNNDSRLKDGIFGEAAFTTGMSGYQETATDPSFLGQHIIFTTAHVGNYEYNEKVSQSLISQKPLAQSLIARNFSYNEFLENCDTPLISDVDTRALTKYLSCESKDHRCLIATSEEAPNFNNHKLICNELSRVSIKEKKWIIEGKNPIVVMDYGIKKSIVNYLKDLGHPLVVVPNNTPAQEVMEFRPRMVFLSNGPGDPKEYKEEISQVKEILKSDIPVRGICLGHQLIGLACEMETIKLPFGQRGANHPVYNHGDESLLITSQNHGYAIDAESFNSKRLENEFNLKLFCEFTSLFDRSLEGLRSYDSRIRSVQFHPESNPGPKDAFVFFEEIKEFLNGDIKKYNPEDIKEIPEYHQGQMESPYKKILLIGSGPIKIGQASEFDYSGTQALKSLRELGFEVILLNSNPATIMTDKEMSHRTYIEPITKETIKKIILKENVDAVLSTMGGQTALNMCIELEKENFLKDNGVALLGANTDTIERTEDRELFAKELDKLGYKSGKRFCAKSFEHALELADNDVKFPLIIRRDFALGGKGAALVHNLKELEETLSSSDVKFPITMEKSLLGWKELELEVMVDKNRCGVVICSIENVDPCGIHTGDSITVAPAQTISDRCYQQLRTMSLTIAKHMNVVAGGANVQFAVNPLDEDDIVVIEMNPRVSRSSALASKATGYPIAKISAGLAVGLTLFEILNDITRISPVAFEPTLDYVAVKIPIFPFNKFPSSSQVLGPQMRSVGEVLALGGNFNEAFMKALRATEQGLEVPSLEQLKTTPYPLTKEYLKERLTNQRELSLLTALEALRQGFTTQEIYEISSITPWFVNQMALFHRDEVALKNSPDLIKDKESLFNLKKNGFSDKYLALLTGKSLEAILDQRIANNIRPVFKAVDTCSGEFNALTPYFYSTYTQFSDVKPISEESCAIFGSGPNRIGQGIEFDYSCVKSCMELKEQGVKSILLNSNPETVSTDYDSSDRLYLTPLFSEDLFEILSFESPEQIITSFSGQTGINIRSHLEAPFRKKHQEFNFLGPSLELLDTVEDRKRFDSLTKEVPLSHTTSKEVRGYKNFINAITEVGFPVIIRPSYVIGGESMFIFEGPEDIENLPDQILKSLHENSIVFQVENYISGALEYDVDLIRDKNGNTVFTVCEHIEYAGVHSGDSGMISPPAKANDNTINKMRELACQMADIMKITGPVNFQFALKGEDIYCIEANPRGSRTIPFLSKAYDINLAAIATKALLGKEIETISNIKGDYHIIKQSTFPFDRFVQDSIILGPKMRSTGETLGIDKDTDLAMLKSYLGNYPDITNKKSVLVSLAKKDDPKLIENIQKLSELGLNFYATKGTHKFLKEECNVDATLINKLADKGDNLSMLDAIKKDDMAFVLNTPLNQGRSQSDGEFIRNAAIQYAVPCFTRIENIKAVTSSIIKSYTTELEPVSLQEMSGEV</sequence>
<keyword evidence="5 8" id="KW-0067">ATP-binding</keyword>
<dbReference type="InterPro" id="IPR005479">
    <property type="entry name" value="CPAse_ATP-bd"/>
</dbReference>
<evidence type="ECO:0000256" key="3">
    <source>
        <dbReference type="ARBA" id="ARBA00022737"/>
    </source>
</evidence>
<dbReference type="SMART" id="SM00851">
    <property type="entry name" value="MGS"/>
    <property type="match status" value="1"/>
</dbReference>
<dbReference type="SUPFAM" id="SSF52317">
    <property type="entry name" value="Class I glutamine amidotransferase-like"/>
    <property type="match status" value="1"/>
</dbReference>
<dbReference type="PANTHER" id="PTHR11405:SF53">
    <property type="entry name" value="CARBAMOYL-PHOSPHATE SYNTHASE [AMMONIA], MITOCHONDRIAL"/>
    <property type="match status" value="1"/>
</dbReference>
<keyword evidence="12" id="KW-1185">Reference proteome</keyword>
<dbReference type="Gene3D" id="3.30.1490.20">
    <property type="entry name" value="ATP-grasp fold, A domain"/>
    <property type="match status" value="2"/>
</dbReference>
<dbReference type="Pfam" id="PF02786">
    <property type="entry name" value="CPSase_L_D2"/>
    <property type="match status" value="2"/>
</dbReference>
<dbReference type="Proteomes" id="UP000443582">
    <property type="component" value="Unassembled WGS sequence"/>
</dbReference>
<evidence type="ECO:0000256" key="7">
    <source>
        <dbReference type="ARBA" id="ARBA00047359"/>
    </source>
</evidence>
<dbReference type="SUPFAM" id="SSF52335">
    <property type="entry name" value="Methylglyoxal synthase-like"/>
    <property type="match status" value="1"/>
</dbReference>
<keyword evidence="2 11" id="KW-0436">Ligase</keyword>
<organism evidence="11 12">
    <name type="scientific">Halobacteriovorax vibrionivorans</name>
    <dbReference type="NCBI Taxonomy" id="2152716"/>
    <lineage>
        <taxon>Bacteria</taxon>
        <taxon>Pseudomonadati</taxon>
        <taxon>Bdellovibrionota</taxon>
        <taxon>Bacteriovoracia</taxon>
        <taxon>Bacteriovoracales</taxon>
        <taxon>Halobacteriovoraceae</taxon>
        <taxon>Halobacteriovorax</taxon>
    </lineage>
</organism>
<dbReference type="PROSITE" id="PS00867">
    <property type="entry name" value="CPSASE_2"/>
    <property type="match status" value="1"/>
</dbReference>
<evidence type="ECO:0000256" key="2">
    <source>
        <dbReference type="ARBA" id="ARBA00022598"/>
    </source>
</evidence>
<dbReference type="Gene3D" id="3.30.470.20">
    <property type="entry name" value="ATP-grasp fold, B domain"/>
    <property type="match status" value="2"/>
</dbReference>
<dbReference type="SUPFAM" id="SSF52440">
    <property type="entry name" value="PreATP-grasp domain"/>
    <property type="match status" value="2"/>
</dbReference>
<dbReference type="InterPro" id="IPR011761">
    <property type="entry name" value="ATP-grasp"/>
</dbReference>
<comment type="similarity">
    <text evidence="1">Belongs to the CarB family.</text>
</comment>
<dbReference type="InterPro" id="IPR029062">
    <property type="entry name" value="Class_I_gatase-like"/>
</dbReference>
<dbReference type="NCBIfam" id="NF003671">
    <property type="entry name" value="PRK05294.1"/>
    <property type="match status" value="1"/>
</dbReference>
<protein>
    <recommendedName>
        <fullName evidence="6">carbamoyl-phosphate synthase (ammonia)</fullName>
        <ecNumber evidence="6">6.3.4.16</ecNumber>
    </recommendedName>
</protein>
<dbReference type="SMART" id="SM01097">
    <property type="entry name" value="CPSase_sm_chain"/>
    <property type="match status" value="1"/>
</dbReference>
<proteinExistence type="inferred from homology"/>
<comment type="catalytic activity">
    <reaction evidence="7">
        <text>hydrogencarbonate + NH4(+) + 2 ATP = carbamoyl phosphate + 2 ADP + phosphate + 2 H(+)</text>
        <dbReference type="Rhea" id="RHEA:18029"/>
        <dbReference type="ChEBI" id="CHEBI:15378"/>
        <dbReference type="ChEBI" id="CHEBI:17544"/>
        <dbReference type="ChEBI" id="CHEBI:28938"/>
        <dbReference type="ChEBI" id="CHEBI:30616"/>
        <dbReference type="ChEBI" id="CHEBI:43474"/>
        <dbReference type="ChEBI" id="CHEBI:58228"/>
        <dbReference type="ChEBI" id="CHEBI:456216"/>
        <dbReference type="EC" id="6.3.4.16"/>
    </reaction>
</comment>
<evidence type="ECO:0000313" key="12">
    <source>
        <dbReference type="Proteomes" id="UP000443582"/>
    </source>
</evidence>
<dbReference type="InterPro" id="IPR005480">
    <property type="entry name" value="CPSase_lsu_oligo"/>
</dbReference>
<dbReference type="NCBIfam" id="TIGR01369">
    <property type="entry name" value="CPSaseII_lrg"/>
    <property type="match status" value="1"/>
</dbReference>
<dbReference type="Gene3D" id="3.40.50.880">
    <property type="match status" value="1"/>
</dbReference>
<dbReference type="InterPro" id="IPR036914">
    <property type="entry name" value="MGS-like_dom_sf"/>
</dbReference>
<dbReference type="InterPro" id="IPR011607">
    <property type="entry name" value="MGS-like_dom"/>
</dbReference>
<dbReference type="EC" id="6.3.4.16" evidence="6"/>
<dbReference type="Pfam" id="PF02787">
    <property type="entry name" value="CPSase_L_D3"/>
    <property type="match status" value="1"/>
</dbReference>
<dbReference type="Gene3D" id="3.40.50.1380">
    <property type="entry name" value="Methylglyoxal synthase-like domain"/>
    <property type="match status" value="1"/>
</dbReference>
<dbReference type="SUPFAM" id="SSF52021">
    <property type="entry name" value="Carbamoyl phosphate synthetase, small subunit N-terminal domain"/>
    <property type="match status" value="1"/>
</dbReference>
<evidence type="ECO:0000256" key="5">
    <source>
        <dbReference type="ARBA" id="ARBA00022840"/>
    </source>
</evidence>
<comment type="caution">
    <text evidence="11">The sequence shown here is derived from an EMBL/GenBank/DDBJ whole genome shotgun (WGS) entry which is preliminary data.</text>
</comment>
<feature type="domain" description="ATP-grasp" evidence="9">
    <location>
        <begin position="1085"/>
        <end position="1278"/>
    </location>
</feature>
<feature type="domain" description="ATP-grasp" evidence="9">
    <location>
        <begin position="534"/>
        <end position="728"/>
    </location>
</feature>
<dbReference type="SUPFAM" id="SSF56059">
    <property type="entry name" value="Glutathione synthetase ATP-binding domain-like"/>
    <property type="match status" value="2"/>
</dbReference>
<dbReference type="InterPro" id="IPR017926">
    <property type="entry name" value="GATASE"/>
</dbReference>
<dbReference type="SMART" id="SM01096">
    <property type="entry name" value="CPSase_L_D3"/>
    <property type="match status" value="1"/>
</dbReference>
<dbReference type="NCBIfam" id="NF009455">
    <property type="entry name" value="PRK12815.1"/>
    <property type="match status" value="1"/>
</dbReference>
<dbReference type="PROSITE" id="PS51273">
    <property type="entry name" value="GATASE_TYPE_1"/>
    <property type="match status" value="1"/>
</dbReference>
<reference evidence="12" key="1">
    <citation type="journal article" date="2019" name="Int. J. Syst. Evol. Microbiol.">
        <title>Halobacteriovorax valvorus sp. nov., a novel prokaryotic predator isolated from coastal seawater of China.</title>
        <authorList>
            <person name="Chen M.-X."/>
        </authorList>
    </citation>
    <scope>NUCLEOTIDE SEQUENCE [LARGE SCALE GENOMIC DNA]</scope>
    <source>
        <strain evidence="12">BL9</strain>
    </source>
</reference>
<dbReference type="Pfam" id="PF00988">
    <property type="entry name" value="CPSase_sm_chain"/>
    <property type="match status" value="1"/>
</dbReference>